<gene>
    <name evidence="2" type="ORF">BaRGS_00025844</name>
</gene>
<organism evidence="2 3">
    <name type="scientific">Batillaria attramentaria</name>
    <dbReference type="NCBI Taxonomy" id="370345"/>
    <lineage>
        <taxon>Eukaryota</taxon>
        <taxon>Metazoa</taxon>
        <taxon>Spiralia</taxon>
        <taxon>Lophotrochozoa</taxon>
        <taxon>Mollusca</taxon>
        <taxon>Gastropoda</taxon>
        <taxon>Caenogastropoda</taxon>
        <taxon>Sorbeoconcha</taxon>
        <taxon>Cerithioidea</taxon>
        <taxon>Batillariidae</taxon>
        <taxon>Batillaria</taxon>
    </lineage>
</organism>
<sequence length="163" mass="18596">MIRRPSSPKHVTRTDSNCPKAGVKHGANGQPDESCRSNNWFHSRSRILRCAVNEFRNGRKPLAHVHKSGGSSCTAQFCEFMGFFSRYWYGVYSRCWSIRPEYDYSNEGADEAQTTGRKHSVGSLDQNFYPRDCCLFGEDIDQVVDVPLRQQAIRAFPVLNAIR</sequence>
<comment type="caution">
    <text evidence="2">The sequence shown here is derived from an EMBL/GenBank/DDBJ whole genome shotgun (WGS) entry which is preliminary data.</text>
</comment>
<evidence type="ECO:0000256" key="1">
    <source>
        <dbReference type="SAM" id="MobiDB-lite"/>
    </source>
</evidence>
<name>A0ABD0K6V2_9CAEN</name>
<proteinExistence type="predicted"/>
<dbReference type="Proteomes" id="UP001519460">
    <property type="component" value="Unassembled WGS sequence"/>
</dbReference>
<keyword evidence="3" id="KW-1185">Reference proteome</keyword>
<reference evidence="2 3" key="1">
    <citation type="journal article" date="2023" name="Sci. Data">
        <title>Genome assembly of the Korean intertidal mud-creeper Batillaria attramentaria.</title>
        <authorList>
            <person name="Patra A.K."/>
            <person name="Ho P.T."/>
            <person name="Jun S."/>
            <person name="Lee S.J."/>
            <person name="Kim Y."/>
            <person name="Won Y.J."/>
        </authorList>
    </citation>
    <scope>NUCLEOTIDE SEQUENCE [LARGE SCALE GENOMIC DNA]</scope>
    <source>
        <strain evidence="2">Wonlab-2016</strain>
    </source>
</reference>
<accession>A0ABD0K6V2</accession>
<feature type="region of interest" description="Disordered" evidence="1">
    <location>
        <begin position="1"/>
        <end position="33"/>
    </location>
</feature>
<protein>
    <submittedName>
        <fullName evidence="2">Uncharacterized protein</fullName>
    </submittedName>
</protein>
<evidence type="ECO:0000313" key="3">
    <source>
        <dbReference type="Proteomes" id="UP001519460"/>
    </source>
</evidence>
<evidence type="ECO:0000313" key="2">
    <source>
        <dbReference type="EMBL" id="KAK7482944.1"/>
    </source>
</evidence>
<dbReference type="AlphaFoldDB" id="A0ABD0K6V2"/>
<feature type="compositionally biased region" description="Basic residues" evidence="1">
    <location>
        <begin position="1"/>
        <end position="11"/>
    </location>
</feature>
<dbReference type="EMBL" id="JACVVK020000236">
    <property type="protein sequence ID" value="KAK7482944.1"/>
    <property type="molecule type" value="Genomic_DNA"/>
</dbReference>